<sequence length="389" mass="42824">MGDSMGNALPTATLDNWREHPFSVWGFTHVDSLVPVAPIPTAPPPSALRRGKELDLARLAIVWAGSRRSAEAALEETHTDGFMVLKDGEVVAERLINQTASDRHIVFSVSKSITAVLAGILVQQGKLDPEAPVSRYVPEVEGSAYADATLRHVLDMAVSIRFVEDYLDPQGDVARYRAAMGWNPPGAIASADGINAFVTSLPKAEHPHGSRFHYVSPNSDLLGWILERAAGENFASLLSRLIWQPMHMAQEAFVTVDRHCAPRTAGGICTSLGDLARFGEMMRNKGRFNGQRIVPEEWINDILHKGDHAQWSRGEMVNLFPDGRYRSKWYVPDPNSSVLCAIGIHGQWIYVDYDAGMVAVKQSSQPIPADEALDNLTYAMFQAIADELR</sequence>
<dbReference type="PANTHER" id="PTHR43283">
    <property type="entry name" value="BETA-LACTAMASE-RELATED"/>
    <property type="match status" value="1"/>
</dbReference>
<evidence type="ECO:0000313" key="3">
    <source>
        <dbReference type="Proteomes" id="UP000248795"/>
    </source>
</evidence>
<keyword evidence="3" id="KW-1185">Reference proteome</keyword>
<evidence type="ECO:0000313" key="2">
    <source>
        <dbReference type="EMBL" id="PZF76675.1"/>
    </source>
</evidence>
<reference evidence="3" key="1">
    <citation type="submission" date="2018-06" db="EMBL/GenBank/DDBJ databases">
        <title>Aestuariibacter litoralis strain KCTC 52945T.</title>
        <authorList>
            <person name="Li X."/>
            <person name="Salam N."/>
            <person name="Li J.-L."/>
            <person name="Chen Y.-M."/>
            <person name="Yang Z.-W."/>
            <person name="Zhang L.-Y."/>
            <person name="Han M.-X."/>
            <person name="Xiao M."/>
            <person name="Li W.-J."/>
        </authorList>
    </citation>
    <scope>NUCLEOTIDE SEQUENCE [LARGE SCALE GENOMIC DNA]</scope>
    <source>
        <strain evidence="3">KCTC 52945</strain>
    </source>
</reference>
<accession>A0A2W2AM91</accession>
<dbReference type="GO" id="GO:0016787">
    <property type="term" value="F:hydrolase activity"/>
    <property type="evidence" value="ECO:0007669"/>
    <property type="project" value="UniProtKB-KW"/>
</dbReference>
<dbReference type="AlphaFoldDB" id="A0A2W2AM91"/>
<keyword evidence="2" id="KW-0378">Hydrolase</keyword>
<dbReference type="SUPFAM" id="SSF56601">
    <property type="entry name" value="beta-lactamase/transpeptidase-like"/>
    <property type="match status" value="1"/>
</dbReference>
<proteinExistence type="predicted"/>
<dbReference type="InterPro" id="IPR012338">
    <property type="entry name" value="Beta-lactam/transpept-like"/>
</dbReference>
<dbReference type="Gene3D" id="3.40.710.10">
    <property type="entry name" value="DD-peptidase/beta-lactamase superfamily"/>
    <property type="match status" value="1"/>
</dbReference>
<dbReference type="EMBL" id="QKVK01000005">
    <property type="protein sequence ID" value="PZF76675.1"/>
    <property type="molecule type" value="Genomic_DNA"/>
</dbReference>
<comment type="caution">
    <text evidence="2">The sequence shown here is derived from an EMBL/GenBank/DDBJ whole genome shotgun (WGS) entry which is preliminary data.</text>
</comment>
<organism evidence="2 3">
    <name type="scientific">Aestuariivirga litoralis</name>
    <dbReference type="NCBI Taxonomy" id="2650924"/>
    <lineage>
        <taxon>Bacteria</taxon>
        <taxon>Pseudomonadati</taxon>
        <taxon>Pseudomonadota</taxon>
        <taxon>Alphaproteobacteria</taxon>
        <taxon>Hyphomicrobiales</taxon>
        <taxon>Aestuariivirgaceae</taxon>
        <taxon>Aestuariivirga</taxon>
    </lineage>
</organism>
<dbReference type="Proteomes" id="UP000248795">
    <property type="component" value="Unassembled WGS sequence"/>
</dbReference>
<dbReference type="Pfam" id="PF00144">
    <property type="entry name" value="Beta-lactamase"/>
    <property type="match status" value="1"/>
</dbReference>
<feature type="domain" description="Beta-lactamase-related" evidence="1">
    <location>
        <begin position="77"/>
        <end position="375"/>
    </location>
</feature>
<evidence type="ECO:0000259" key="1">
    <source>
        <dbReference type="Pfam" id="PF00144"/>
    </source>
</evidence>
<dbReference type="PANTHER" id="PTHR43283:SF7">
    <property type="entry name" value="BETA-LACTAMASE-RELATED DOMAIN-CONTAINING PROTEIN"/>
    <property type="match status" value="1"/>
</dbReference>
<dbReference type="InterPro" id="IPR001466">
    <property type="entry name" value="Beta-lactam-related"/>
</dbReference>
<gene>
    <name evidence="2" type="ORF">DK847_12855</name>
</gene>
<dbReference type="InterPro" id="IPR050789">
    <property type="entry name" value="Diverse_Enzym_Activities"/>
</dbReference>
<protein>
    <submittedName>
        <fullName evidence="2">6-aminohexanoate hydrolase</fullName>
    </submittedName>
</protein>
<name>A0A2W2AM91_9HYPH</name>